<dbReference type="AlphaFoldDB" id="A0AAJ1AJZ4"/>
<evidence type="ECO:0008006" key="4">
    <source>
        <dbReference type="Google" id="ProtNLM"/>
    </source>
</evidence>
<dbReference type="Gene3D" id="2.60.40.1120">
    <property type="entry name" value="Carboxypeptidase-like, regulatory domain"/>
    <property type="match status" value="1"/>
</dbReference>
<reference evidence="2 3" key="1">
    <citation type="journal article" date="2021" name="bioRxiv">
        <title>Unraveling nitrogen, sulfur and carbon metabolic pathways and microbial community transcriptional responses to substrate deprivation and toxicity stresses in a bioreactor mimicking anoxic brackish coastal sediment conditions.</title>
        <authorList>
            <person name="Martins P.D."/>
            <person name="Echeveste M.J."/>
            <person name="Arshad A."/>
            <person name="Kurth J."/>
            <person name="Ouboter H."/>
            <person name="Jetten M.S.M."/>
            <person name="Welte C.U."/>
        </authorList>
    </citation>
    <scope>NUCLEOTIDE SEQUENCE [LARGE SCALE GENOMIC DNA]</scope>
    <source>
        <strain evidence="2">MAG_38</strain>
    </source>
</reference>
<feature type="signal peptide" evidence="1">
    <location>
        <begin position="1"/>
        <end position="24"/>
    </location>
</feature>
<feature type="chain" id="PRO_5042565843" description="Rhamnogalacturonan lyase domain-containing protein" evidence="1">
    <location>
        <begin position="25"/>
        <end position="241"/>
    </location>
</feature>
<name>A0AAJ1AJZ4_9BACT</name>
<protein>
    <recommendedName>
        <fullName evidence="4">Rhamnogalacturonan lyase domain-containing protein</fullName>
    </recommendedName>
</protein>
<evidence type="ECO:0000313" key="3">
    <source>
        <dbReference type="Proteomes" id="UP001197609"/>
    </source>
</evidence>
<comment type="caution">
    <text evidence="2">The sequence shown here is derived from an EMBL/GenBank/DDBJ whole genome shotgun (WGS) entry which is preliminary data.</text>
</comment>
<dbReference type="InterPro" id="IPR008972">
    <property type="entry name" value="Cupredoxin"/>
</dbReference>
<proteinExistence type="predicted"/>
<dbReference type="SUPFAM" id="SSF49452">
    <property type="entry name" value="Starch-binding domain-like"/>
    <property type="match status" value="1"/>
</dbReference>
<evidence type="ECO:0000313" key="2">
    <source>
        <dbReference type="EMBL" id="MBZ0160478.1"/>
    </source>
</evidence>
<sequence length="241" mass="26337">MRRFGILLCVVASAIVLTALTPTAYSYQEITVSDGGTIKGRVVYQGSPPSMKTIIPTKDQEVCGNIREEPQIILGEDRSLQDAVVFLKAVESGKVWAQSAKTPELTNRKCDFVPHVQVVPVGSDLEIISDDPVLHATHGFLGKRTVFSVTLPNQGDRVTRPLKKSGVVRVECDAHGWMLGWIYVADNPYYGITGKDGMFTITDVPPGAYTLVVWQAYTGFTETPVIVKAKEVVSVSIEVKK</sequence>
<dbReference type="GO" id="GO:0030246">
    <property type="term" value="F:carbohydrate binding"/>
    <property type="evidence" value="ECO:0007669"/>
    <property type="project" value="InterPro"/>
</dbReference>
<gene>
    <name evidence="2" type="ORF">K8G79_10150</name>
</gene>
<evidence type="ECO:0000256" key="1">
    <source>
        <dbReference type="SAM" id="SignalP"/>
    </source>
</evidence>
<accession>A0AAJ1AJZ4</accession>
<keyword evidence="1" id="KW-0732">Signal</keyword>
<organism evidence="2 3">
    <name type="scientific">Candidatus Methylomirabilis tolerans</name>
    <dbReference type="NCBI Taxonomy" id="3123416"/>
    <lineage>
        <taxon>Bacteria</taxon>
        <taxon>Candidatus Methylomirabilota</taxon>
        <taxon>Candidatus Methylomirabilia</taxon>
        <taxon>Candidatus Methylomirabilales</taxon>
        <taxon>Candidatus Methylomirabilaceae</taxon>
        <taxon>Candidatus Methylomirabilis</taxon>
    </lineage>
</organism>
<dbReference type="Proteomes" id="UP001197609">
    <property type="component" value="Unassembled WGS sequence"/>
</dbReference>
<dbReference type="SUPFAM" id="SSF49503">
    <property type="entry name" value="Cupredoxins"/>
    <property type="match status" value="1"/>
</dbReference>
<dbReference type="InterPro" id="IPR013784">
    <property type="entry name" value="Carb-bd-like_fold"/>
</dbReference>
<dbReference type="EMBL" id="JAIOIU010000126">
    <property type="protein sequence ID" value="MBZ0160478.1"/>
    <property type="molecule type" value="Genomic_DNA"/>
</dbReference>